<keyword evidence="3" id="KW-0813">Transport</keyword>
<keyword evidence="4" id="KW-0732">Signal</keyword>
<protein>
    <submittedName>
        <fullName evidence="5">Sugar ABC transporter substrate-binding protein</fullName>
    </submittedName>
</protein>
<dbReference type="CDD" id="cd14747">
    <property type="entry name" value="PBP2_MalE"/>
    <property type="match status" value="1"/>
</dbReference>
<dbReference type="Gene3D" id="3.40.190.10">
    <property type="entry name" value="Periplasmic binding protein-like II"/>
    <property type="match status" value="2"/>
</dbReference>
<name>A0ABW7F3P6_9BURK</name>
<evidence type="ECO:0000313" key="6">
    <source>
        <dbReference type="Proteomes" id="UP001606210"/>
    </source>
</evidence>
<dbReference type="InterPro" id="IPR006059">
    <property type="entry name" value="SBP"/>
</dbReference>
<comment type="caution">
    <text evidence="5">The sequence shown here is derived from an EMBL/GenBank/DDBJ whole genome shotgun (WGS) entry which is preliminary data.</text>
</comment>
<evidence type="ECO:0000256" key="3">
    <source>
        <dbReference type="ARBA" id="ARBA00022448"/>
    </source>
</evidence>
<dbReference type="InterPro" id="IPR050490">
    <property type="entry name" value="Bact_solute-bd_prot1"/>
</dbReference>
<evidence type="ECO:0000256" key="2">
    <source>
        <dbReference type="ARBA" id="ARBA00008520"/>
    </source>
</evidence>
<sequence length="423" mass="46780">MQRRRLLTAAAVAPLAGCARDSGTTTLRFWAMGREAEVAAELIAGFERERPNVRVKVEKLPWTAAHEKLLTAFAGDATPDLAQVGNTWLPEMQALGALEPLQPWLDRTPMLQAADYFAGIWATNAPSGQRVGLPWYVDTRLLFVRQDLLAQAGIPQIPQDWAAWRAALAKLREHGMATPLLLPTNEFEPLLALALQQPSEVLREGGRFGNFSSPDFRRALGFYAERFQLGDAPGLTNNQVANVWQEFGRGTFAFYISGPWNIGEFKRRLPPELGDAWTTAELPGPTGLGASIAGGASLAMFKRSRHKPEAWALISYLSRPDVQLDFYRLTGDLPPRRSTWAMPLEGGGTLAGDRHAAAFFRQFERVRPTPAVPEWERIANEMQFAAARVVGGRDSIDVAVRGLDARVDGILEKRRWMLDKATG</sequence>
<dbReference type="Pfam" id="PF01547">
    <property type="entry name" value="SBP_bac_1"/>
    <property type="match status" value="1"/>
</dbReference>
<dbReference type="Proteomes" id="UP001606210">
    <property type="component" value="Unassembled WGS sequence"/>
</dbReference>
<comment type="subcellular location">
    <subcellularLocation>
        <location evidence="1">Periplasm</location>
    </subcellularLocation>
</comment>
<keyword evidence="6" id="KW-1185">Reference proteome</keyword>
<proteinExistence type="inferred from homology"/>
<dbReference type="RefSeq" id="WP_394478816.1">
    <property type="nucleotide sequence ID" value="NZ_JBIGHV010000004.1"/>
</dbReference>
<evidence type="ECO:0000256" key="4">
    <source>
        <dbReference type="ARBA" id="ARBA00022729"/>
    </source>
</evidence>
<reference evidence="5 6" key="1">
    <citation type="submission" date="2024-08" db="EMBL/GenBank/DDBJ databases">
        <authorList>
            <person name="Lu H."/>
        </authorList>
    </citation>
    <scope>NUCLEOTIDE SEQUENCE [LARGE SCALE GENOMIC DNA]</scope>
    <source>
        <strain evidence="5 6">LYH14W</strain>
    </source>
</reference>
<dbReference type="PANTHER" id="PTHR43649">
    <property type="entry name" value="ARABINOSE-BINDING PROTEIN-RELATED"/>
    <property type="match status" value="1"/>
</dbReference>
<accession>A0ABW7F3P6</accession>
<dbReference type="EMBL" id="JBIGHV010000004">
    <property type="protein sequence ID" value="MFG6430501.1"/>
    <property type="molecule type" value="Genomic_DNA"/>
</dbReference>
<dbReference type="SUPFAM" id="SSF53850">
    <property type="entry name" value="Periplasmic binding protein-like II"/>
    <property type="match status" value="1"/>
</dbReference>
<comment type="similarity">
    <text evidence="2">Belongs to the bacterial solute-binding protein 1 family.</text>
</comment>
<evidence type="ECO:0000313" key="5">
    <source>
        <dbReference type="EMBL" id="MFG6430501.1"/>
    </source>
</evidence>
<gene>
    <name evidence="5" type="ORF">ACG00Y_11290</name>
</gene>
<evidence type="ECO:0000256" key="1">
    <source>
        <dbReference type="ARBA" id="ARBA00004418"/>
    </source>
</evidence>
<dbReference type="PANTHER" id="PTHR43649:SF34">
    <property type="entry name" value="ABC TRANSPORTER PERIPLASMIC-BINDING PROTEIN YCJN-RELATED"/>
    <property type="match status" value="1"/>
</dbReference>
<organism evidence="5 6">
    <name type="scientific">Pelomonas parva</name>
    <dbReference type="NCBI Taxonomy" id="3299032"/>
    <lineage>
        <taxon>Bacteria</taxon>
        <taxon>Pseudomonadati</taxon>
        <taxon>Pseudomonadota</taxon>
        <taxon>Betaproteobacteria</taxon>
        <taxon>Burkholderiales</taxon>
        <taxon>Sphaerotilaceae</taxon>
        <taxon>Roseateles</taxon>
    </lineage>
</organism>